<dbReference type="GO" id="GO:0008483">
    <property type="term" value="F:transaminase activity"/>
    <property type="evidence" value="ECO:0007669"/>
    <property type="project" value="UniProtKB-KW"/>
</dbReference>
<dbReference type="OrthoDB" id="1732682at2759"/>
<evidence type="ECO:0000256" key="6">
    <source>
        <dbReference type="ARBA" id="ARBA00025785"/>
    </source>
</evidence>
<reference evidence="11 12" key="1">
    <citation type="submission" date="2017-01" db="EMBL/GenBank/DDBJ databases">
        <authorList>
            <person name="Mah S.A."/>
            <person name="Swanson W.J."/>
            <person name="Moy G.W."/>
            <person name="Vacquier V.D."/>
        </authorList>
    </citation>
    <scope>NUCLEOTIDE SEQUENCE [LARGE SCALE GENOMIC DNA]</scope>
    <source>
        <strain evidence="11 12">GSMNP</strain>
    </source>
</reference>
<sequence>MLSTSTSSKSSNETASKYLNLASINQRVVNMDYAVRGVIPIRAEQIQSELKAESANHPFNKIVFCNIGNPQQLEQKPLTFLRQVSSLIEYPDLLKEPMLSNTKKLFPEDAIKRAQETMEFVGSSIGAYTGSTGINKIRENVAKFIEKRDGFPSHADNIQLTNGASGAVERVLELLISDSSVGIMIPIPQYPLYTASLTRFGARAVPYYLKEDSNWGMDVSSLTEIVNKARSEGTNVKGLVVINPGNPTGGVLSEQNMKEIIQFCEKEKIVLLADEVYQANIYYPQEKPFHSFKKIASQLNSSVEMFSFHSISKGMIGECGRRGGYLEMHNISQPVRDIMYKMASVSLCSNVLGQVAIDIMVNPPKEGDASYEQYNSELGSIFDSLKARSKKLANAFNNQENMSCNKAEGSMYLFPQIKFSQKYLDFCKENNKSPDVEYSMRMLENTGVCVVPGSGFGQVPGTYHFRCTFLPPERDFDSFINTFGKFHTNFMNEFRD</sequence>
<dbReference type="FunFam" id="1.10.287.1970:FF:000001">
    <property type="entry name" value="Alanine aminotransferase 2"/>
    <property type="match status" value="1"/>
</dbReference>
<evidence type="ECO:0000256" key="7">
    <source>
        <dbReference type="ARBA" id="ARBA00077894"/>
    </source>
</evidence>
<dbReference type="FunFam" id="3.90.1150.10:FF:000010">
    <property type="entry name" value="Alanine aminotransferase 2"/>
    <property type="match status" value="1"/>
</dbReference>
<dbReference type="AlphaFoldDB" id="A0A1R1XWS5"/>
<evidence type="ECO:0000256" key="4">
    <source>
        <dbReference type="ARBA" id="ARBA00022679"/>
    </source>
</evidence>
<comment type="caution">
    <text evidence="11">The sequence shown here is derived from an EMBL/GenBank/DDBJ whole genome shotgun (WGS) entry which is preliminary data.</text>
</comment>
<evidence type="ECO:0000256" key="1">
    <source>
        <dbReference type="ARBA" id="ARBA00001933"/>
    </source>
</evidence>
<dbReference type="PANTHER" id="PTHR11751:SF29">
    <property type="entry name" value="ALANINE TRANSAMINASE"/>
    <property type="match status" value="1"/>
</dbReference>
<dbReference type="CDD" id="cd00609">
    <property type="entry name" value="AAT_like"/>
    <property type="match status" value="1"/>
</dbReference>
<evidence type="ECO:0000256" key="2">
    <source>
        <dbReference type="ARBA" id="ARBA00011738"/>
    </source>
</evidence>
<keyword evidence="12" id="KW-1185">Reference proteome</keyword>
<comment type="similarity">
    <text evidence="6">Belongs to the class-I pyridoxal-phosphate-dependent aminotransferase family. Alanine aminotransferase subfamily.</text>
</comment>
<evidence type="ECO:0000256" key="8">
    <source>
        <dbReference type="ARBA" id="ARBA00078532"/>
    </source>
</evidence>
<feature type="domain" description="Aminotransferase class I/classII large" evidence="10">
    <location>
        <begin position="104"/>
        <end position="470"/>
    </location>
</feature>
<dbReference type="FunFam" id="3.40.640.10:FF:000012">
    <property type="entry name" value="alanine aminotransferase 2"/>
    <property type="match status" value="1"/>
</dbReference>
<keyword evidence="4 11" id="KW-0808">Transferase</keyword>
<dbReference type="STRING" id="133412.A0A1R1XWS5"/>
<dbReference type="GO" id="GO:0042853">
    <property type="term" value="P:L-alanine catabolic process"/>
    <property type="evidence" value="ECO:0007669"/>
    <property type="project" value="UniProtKB-UniPathway"/>
</dbReference>
<protein>
    <recommendedName>
        <fullName evidence="7">Glutamate pyruvate transaminase</fullName>
    </recommendedName>
    <alternativeName>
        <fullName evidence="8">Glutamic--alanine transaminase</fullName>
    </alternativeName>
    <alternativeName>
        <fullName evidence="9">Glutamic--pyruvic transaminase</fullName>
    </alternativeName>
</protein>
<dbReference type="EMBL" id="LSSN01001572">
    <property type="protein sequence ID" value="OMJ19122.1"/>
    <property type="molecule type" value="Genomic_DNA"/>
</dbReference>
<dbReference type="Gene3D" id="1.10.287.1970">
    <property type="match status" value="1"/>
</dbReference>
<evidence type="ECO:0000259" key="10">
    <source>
        <dbReference type="Pfam" id="PF00155"/>
    </source>
</evidence>
<gene>
    <name evidence="11" type="ORF">AYI70_g4923</name>
</gene>
<keyword evidence="3 11" id="KW-0032">Aminotransferase</keyword>
<proteinExistence type="inferred from homology"/>
<dbReference type="Pfam" id="PF00155">
    <property type="entry name" value="Aminotran_1_2"/>
    <property type="match status" value="1"/>
</dbReference>
<comment type="subunit">
    <text evidence="2">Homodimer.</text>
</comment>
<evidence type="ECO:0000313" key="11">
    <source>
        <dbReference type="EMBL" id="OMJ19122.1"/>
    </source>
</evidence>
<organism evidence="11 12">
    <name type="scientific">Smittium culicis</name>
    <dbReference type="NCBI Taxonomy" id="133412"/>
    <lineage>
        <taxon>Eukaryota</taxon>
        <taxon>Fungi</taxon>
        <taxon>Fungi incertae sedis</taxon>
        <taxon>Zoopagomycota</taxon>
        <taxon>Kickxellomycotina</taxon>
        <taxon>Harpellomycetes</taxon>
        <taxon>Harpellales</taxon>
        <taxon>Legeriomycetaceae</taxon>
        <taxon>Smittium</taxon>
    </lineage>
</organism>
<evidence type="ECO:0000256" key="9">
    <source>
        <dbReference type="ARBA" id="ARBA00080525"/>
    </source>
</evidence>
<name>A0A1R1XWS5_9FUNG</name>
<accession>A0A1R1XWS5</accession>
<dbReference type="InterPro" id="IPR015422">
    <property type="entry name" value="PyrdxlP-dep_Trfase_small"/>
</dbReference>
<dbReference type="PANTHER" id="PTHR11751">
    <property type="entry name" value="ALANINE AMINOTRANSFERASE"/>
    <property type="match status" value="1"/>
</dbReference>
<dbReference type="InterPro" id="IPR004839">
    <property type="entry name" value="Aminotransferase_I/II_large"/>
</dbReference>
<dbReference type="Gene3D" id="3.90.1150.10">
    <property type="entry name" value="Aspartate Aminotransferase, domain 1"/>
    <property type="match status" value="1"/>
</dbReference>
<evidence type="ECO:0000256" key="3">
    <source>
        <dbReference type="ARBA" id="ARBA00022576"/>
    </source>
</evidence>
<evidence type="ECO:0000313" key="12">
    <source>
        <dbReference type="Proteomes" id="UP000187283"/>
    </source>
</evidence>
<dbReference type="Gene3D" id="3.40.640.10">
    <property type="entry name" value="Type I PLP-dependent aspartate aminotransferase-like (Major domain)"/>
    <property type="match status" value="1"/>
</dbReference>
<evidence type="ECO:0000256" key="5">
    <source>
        <dbReference type="ARBA" id="ARBA00022898"/>
    </source>
</evidence>
<dbReference type="InterPro" id="IPR015424">
    <property type="entry name" value="PyrdxlP-dep_Trfase"/>
</dbReference>
<dbReference type="InterPro" id="IPR015421">
    <property type="entry name" value="PyrdxlP-dep_Trfase_major"/>
</dbReference>
<dbReference type="GO" id="GO:0030170">
    <property type="term" value="F:pyridoxal phosphate binding"/>
    <property type="evidence" value="ECO:0007669"/>
    <property type="project" value="InterPro"/>
</dbReference>
<dbReference type="SUPFAM" id="SSF53383">
    <property type="entry name" value="PLP-dependent transferases"/>
    <property type="match status" value="1"/>
</dbReference>
<dbReference type="InterPro" id="IPR045088">
    <property type="entry name" value="ALAT1/2-like"/>
</dbReference>
<keyword evidence="5" id="KW-0663">Pyridoxal phosphate</keyword>
<comment type="cofactor">
    <cofactor evidence="1">
        <name>pyridoxal 5'-phosphate</name>
        <dbReference type="ChEBI" id="CHEBI:597326"/>
    </cofactor>
</comment>
<dbReference type="UniPathway" id="UPA00528">
    <property type="reaction ID" value="UER00586"/>
</dbReference>
<dbReference type="Proteomes" id="UP000187283">
    <property type="component" value="Unassembled WGS sequence"/>
</dbReference>